<dbReference type="GO" id="GO:0016829">
    <property type="term" value="F:lyase activity"/>
    <property type="evidence" value="ECO:0007669"/>
    <property type="project" value="UniProtKB-KW"/>
</dbReference>
<dbReference type="Pfam" id="PF08666">
    <property type="entry name" value="SAF"/>
    <property type="match status" value="1"/>
</dbReference>
<dbReference type="GO" id="GO:0019698">
    <property type="term" value="P:D-galacturonate catabolic process"/>
    <property type="evidence" value="ECO:0007669"/>
    <property type="project" value="TreeGrafter"/>
</dbReference>
<reference evidence="3" key="1">
    <citation type="submission" date="2019-08" db="EMBL/GenBank/DDBJ databases">
        <authorList>
            <person name="Kucharzyk K."/>
            <person name="Murdoch R.W."/>
            <person name="Higgins S."/>
            <person name="Loffler F."/>
        </authorList>
    </citation>
    <scope>NUCLEOTIDE SEQUENCE</scope>
</reference>
<dbReference type="Gene3D" id="2.30.130.110">
    <property type="match status" value="1"/>
</dbReference>
<accession>A0A644XUU7</accession>
<sequence>MERRGLLIDDNDSVVVVLEAVAASEVVAYVSSEGVQGSVVASEVIPPFHKIARKAVARGAQVIKYGQPIGTAQADIAIGCHVHEHNLD</sequence>
<dbReference type="InterPro" id="IPR013974">
    <property type="entry name" value="SAF"/>
</dbReference>
<organism evidence="3">
    <name type="scientific">bioreactor metagenome</name>
    <dbReference type="NCBI Taxonomy" id="1076179"/>
    <lineage>
        <taxon>unclassified sequences</taxon>
        <taxon>metagenomes</taxon>
        <taxon>ecological metagenomes</taxon>
    </lineage>
</organism>
<dbReference type="CDD" id="cd11613">
    <property type="entry name" value="SAF_AH_GD"/>
    <property type="match status" value="1"/>
</dbReference>
<dbReference type="EMBL" id="VSSQ01002915">
    <property type="protein sequence ID" value="MPM18073.1"/>
    <property type="molecule type" value="Genomic_DNA"/>
</dbReference>
<evidence type="ECO:0000259" key="2">
    <source>
        <dbReference type="SMART" id="SM00858"/>
    </source>
</evidence>
<dbReference type="InterPro" id="IPR052172">
    <property type="entry name" value="UxaA_altronate/galactarate_dh"/>
</dbReference>
<dbReference type="PANTHER" id="PTHR30536:SF5">
    <property type="entry name" value="ALTRONATE DEHYDRATASE"/>
    <property type="match status" value="1"/>
</dbReference>
<dbReference type="AlphaFoldDB" id="A0A644XUU7"/>
<dbReference type="SMART" id="SM00858">
    <property type="entry name" value="SAF"/>
    <property type="match status" value="1"/>
</dbReference>
<keyword evidence="1" id="KW-0456">Lyase</keyword>
<name>A0A644XUU7_9ZZZZ</name>
<dbReference type="InterPro" id="IPR044144">
    <property type="entry name" value="SAF_UxaA/GarD"/>
</dbReference>
<feature type="domain" description="SAF" evidence="2">
    <location>
        <begin position="12"/>
        <end position="88"/>
    </location>
</feature>
<dbReference type="PANTHER" id="PTHR30536">
    <property type="entry name" value="ALTRONATE/GALACTARATE DEHYDRATASE"/>
    <property type="match status" value="1"/>
</dbReference>
<protein>
    <recommendedName>
        <fullName evidence="2">SAF domain-containing protein</fullName>
    </recommendedName>
</protein>
<evidence type="ECO:0000256" key="1">
    <source>
        <dbReference type="ARBA" id="ARBA00023239"/>
    </source>
</evidence>
<gene>
    <name evidence="3" type="ORF">SDC9_64479</name>
</gene>
<comment type="caution">
    <text evidence="3">The sequence shown here is derived from an EMBL/GenBank/DDBJ whole genome shotgun (WGS) entry which is preliminary data.</text>
</comment>
<evidence type="ECO:0000313" key="3">
    <source>
        <dbReference type="EMBL" id="MPM18073.1"/>
    </source>
</evidence>
<proteinExistence type="predicted"/>